<dbReference type="InterPro" id="IPR001969">
    <property type="entry name" value="Aspartic_peptidase_AS"/>
</dbReference>
<feature type="region of interest" description="Disordered" evidence="1">
    <location>
        <begin position="286"/>
        <end position="320"/>
    </location>
</feature>
<evidence type="ECO:0000313" key="3">
    <source>
        <dbReference type="Proteomes" id="UP001152320"/>
    </source>
</evidence>
<organism evidence="2 3">
    <name type="scientific">Holothuria leucospilota</name>
    <name type="common">Black long sea cucumber</name>
    <name type="synonym">Mertensiothuria leucospilota</name>
    <dbReference type="NCBI Taxonomy" id="206669"/>
    <lineage>
        <taxon>Eukaryota</taxon>
        <taxon>Metazoa</taxon>
        <taxon>Echinodermata</taxon>
        <taxon>Eleutherozoa</taxon>
        <taxon>Echinozoa</taxon>
        <taxon>Holothuroidea</taxon>
        <taxon>Aspidochirotacea</taxon>
        <taxon>Aspidochirotida</taxon>
        <taxon>Holothuriidae</taxon>
        <taxon>Holothuria</taxon>
    </lineage>
</organism>
<dbReference type="EMBL" id="JAIZAY010000209">
    <property type="protein sequence ID" value="KAJ8018734.1"/>
    <property type="molecule type" value="Genomic_DNA"/>
</dbReference>
<feature type="compositionally biased region" description="Basic and acidic residues" evidence="1">
    <location>
        <begin position="298"/>
        <end position="312"/>
    </location>
</feature>
<evidence type="ECO:0000313" key="2">
    <source>
        <dbReference type="EMBL" id="KAJ8018734.1"/>
    </source>
</evidence>
<dbReference type="AlphaFoldDB" id="A0A9Q0YE63"/>
<feature type="region of interest" description="Disordered" evidence="1">
    <location>
        <begin position="196"/>
        <end position="232"/>
    </location>
</feature>
<name>A0A9Q0YE63_HOLLE</name>
<dbReference type="SUPFAM" id="SSF50630">
    <property type="entry name" value="Acid proteases"/>
    <property type="match status" value="1"/>
</dbReference>
<keyword evidence="2" id="KW-0378">Hydrolase</keyword>
<feature type="region of interest" description="Disordered" evidence="1">
    <location>
        <begin position="35"/>
        <end position="80"/>
    </location>
</feature>
<dbReference type="Gene3D" id="2.40.70.10">
    <property type="entry name" value="Acid Proteases"/>
    <property type="match status" value="1"/>
</dbReference>
<evidence type="ECO:0000256" key="1">
    <source>
        <dbReference type="SAM" id="MobiDB-lite"/>
    </source>
</evidence>
<dbReference type="GO" id="GO:0004190">
    <property type="term" value="F:aspartic-type endopeptidase activity"/>
    <property type="evidence" value="ECO:0007669"/>
    <property type="project" value="InterPro"/>
</dbReference>
<feature type="region of interest" description="Disordered" evidence="1">
    <location>
        <begin position="552"/>
        <end position="667"/>
    </location>
</feature>
<accession>A0A9Q0YE63</accession>
<dbReference type="PROSITE" id="PS00141">
    <property type="entry name" value="ASP_PROTEASE"/>
    <property type="match status" value="1"/>
</dbReference>
<proteinExistence type="predicted"/>
<reference evidence="2" key="1">
    <citation type="submission" date="2021-10" db="EMBL/GenBank/DDBJ databases">
        <title>Tropical sea cucumber genome reveals ecological adaptation and Cuvierian tubules defense mechanism.</title>
        <authorList>
            <person name="Chen T."/>
        </authorList>
    </citation>
    <scope>NUCLEOTIDE SEQUENCE</scope>
    <source>
        <strain evidence="2">Nanhai2018</strain>
        <tissue evidence="2">Muscle</tissue>
    </source>
</reference>
<gene>
    <name evidence="2" type="ORF">HOLleu_43110</name>
</gene>
<dbReference type="InterPro" id="IPR021109">
    <property type="entry name" value="Peptidase_aspartic_dom_sf"/>
</dbReference>
<dbReference type="GO" id="GO:0006508">
    <property type="term" value="P:proteolysis"/>
    <property type="evidence" value="ECO:0007669"/>
    <property type="project" value="UniProtKB-KW"/>
</dbReference>
<feature type="region of interest" description="Disordered" evidence="1">
    <location>
        <begin position="1"/>
        <end position="22"/>
    </location>
</feature>
<keyword evidence="3" id="KW-1185">Reference proteome</keyword>
<feature type="compositionally biased region" description="Basic and acidic residues" evidence="1">
    <location>
        <begin position="565"/>
        <end position="574"/>
    </location>
</feature>
<comment type="caution">
    <text evidence="2">The sequence shown here is derived from an EMBL/GenBank/DDBJ whole genome shotgun (WGS) entry which is preliminary data.</text>
</comment>
<dbReference type="Proteomes" id="UP001152320">
    <property type="component" value="Unassembled WGS sequence"/>
</dbReference>
<sequence length="682" mass="74013">MVNSPPTDHDQTGGGVNAGDYGAETSIRISTAGVQPARDGLLSTESASKITGGLRVPPGFESSISSGFQSRDAYRGSPGKKVHFSSAPVIDRPETLPHQTLGFGEEFLELPPSLGNLGKWRVGQPRTEATIPQKELSKPKFRKTKPGKRQWTEPVGCGEVQGSYIERPTEQVSRELAHKRDMDDRDQICVTPSGPTALAKAERNGRNSDAPVVSRKHESGAGSPVDSGQGGCDPYGVVPLKPVDTVSPTGGNNMAGCSMVAEEKLEQVDDCCNKSLHSKSNVSGERAYGKLPQTTPQDTEHETMGRSCKESPGEIGGRPRVGTIRKGRLVSVYLEGSIQEETIKFLVDSGSSMSFLSKKYLELVPDKDEDLKPTGVPQQLADGSPLEVLGQVELVVKLEGRPLIVEFQVAELDLEGILGLDFLDSHRCQWDWDNCSMVVAGVAVPLIRGIRYDDPIVSKVQAKENFVVPAGHEMLVFGEVPETQVSGRVAEIRPKGKFIERTGLLVARALVKPGSSRVLIRLMNPGTEDVKVWTKTCMAVFHKLDEADDILGTISPHQENDDPVEDVRPKERRTIPPHLIDLYNRSTQESDRKQPEDVPQDLGLIERETPQGEQGGTTGSSLSPAEGPCPPNQVEGTTETPTRALDSPPLASPPNVRDTSGILPAKFTRRVRPIRIPKRYAL</sequence>
<keyword evidence="2" id="KW-0645">Protease</keyword>
<dbReference type="CDD" id="cd00303">
    <property type="entry name" value="retropepsin_like"/>
    <property type="match status" value="1"/>
</dbReference>
<protein>
    <submittedName>
        <fullName evidence="2">Retroviral-like aspartic protease 1</fullName>
    </submittedName>
</protein>